<protein>
    <recommendedName>
        <fullName evidence="6">ABC transporter domain-containing protein</fullName>
    </recommendedName>
</protein>
<feature type="domain" description="ABC transporter" evidence="6">
    <location>
        <begin position="25"/>
        <end position="250"/>
    </location>
</feature>
<dbReference type="EMBL" id="BAABKO010000006">
    <property type="protein sequence ID" value="GAA4783447.1"/>
    <property type="molecule type" value="Genomic_DNA"/>
</dbReference>
<organism evidence="7 8">
    <name type="scientific">Microbacterium gilvum</name>
    <dbReference type="NCBI Taxonomy" id="1336204"/>
    <lineage>
        <taxon>Bacteria</taxon>
        <taxon>Bacillati</taxon>
        <taxon>Actinomycetota</taxon>
        <taxon>Actinomycetes</taxon>
        <taxon>Micrococcales</taxon>
        <taxon>Microbacteriaceae</taxon>
        <taxon>Microbacterium</taxon>
    </lineage>
</organism>
<feature type="compositionally biased region" description="Acidic residues" evidence="5">
    <location>
        <begin position="629"/>
        <end position="642"/>
    </location>
</feature>
<name>A0ABP9AMA0_9MICO</name>
<dbReference type="PANTHER" id="PTHR43335:SF4">
    <property type="entry name" value="ABC TRANSPORTER, ATP-BINDING PROTEIN"/>
    <property type="match status" value="1"/>
</dbReference>
<evidence type="ECO:0000256" key="5">
    <source>
        <dbReference type="SAM" id="MobiDB-lite"/>
    </source>
</evidence>
<accession>A0ABP9AMA0</accession>
<dbReference type="PANTHER" id="PTHR43335">
    <property type="entry name" value="ABC TRANSPORTER, ATP-BINDING PROTEIN"/>
    <property type="match status" value="1"/>
</dbReference>
<feature type="compositionally biased region" description="Acidic residues" evidence="5">
    <location>
        <begin position="480"/>
        <end position="500"/>
    </location>
</feature>
<feature type="compositionally biased region" description="Acidic residues" evidence="5">
    <location>
        <begin position="438"/>
        <end position="451"/>
    </location>
</feature>
<feature type="compositionally biased region" description="Basic and acidic residues" evidence="5">
    <location>
        <begin position="417"/>
        <end position="429"/>
    </location>
</feature>
<feature type="compositionally biased region" description="Acidic residues" evidence="5">
    <location>
        <begin position="584"/>
        <end position="601"/>
    </location>
</feature>
<dbReference type="InterPro" id="IPR027417">
    <property type="entry name" value="P-loop_NTPase"/>
</dbReference>
<comment type="caution">
    <text evidence="7">The sequence shown here is derived from an EMBL/GenBank/DDBJ whole genome shotgun (WGS) entry which is preliminary data.</text>
</comment>
<feature type="compositionally biased region" description="Acidic residues" evidence="5">
    <location>
        <begin position="806"/>
        <end position="819"/>
    </location>
</feature>
<feature type="compositionally biased region" description="Acidic residues" evidence="5">
    <location>
        <begin position="508"/>
        <end position="519"/>
    </location>
</feature>
<feature type="compositionally biased region" description="Acidic residues" evidence="5">
    <location>
        <begin position="558"/>
        <end position="573"/>
    </location>
</feature>
<reference evidence="8" key="1">
    <citation type="journal article" date="2019" name="Int. J. Syst. Evol. Microbiol.">
        <title>The Global Catalogue of Microorganisms (GCM) 10K type strain sequencing project: providing services to taxonomists for standard genome sequencing and annotation.</title>
        <authorList>
            <consortium name="The Broad Institute Genomics Platform"/>
            <consortium name="The Broad Institute Genome Sequencing Center for Infectious Disease"/>
            <person name="Wu L."/>
            <person name="Ma J."/>
        </authorList>
    </citation>
    <scope>NUCLEOTIDE SEQUENCE [LARGE SCALE GENOMIC DNA]</scope>
    <source>
        <strain evidence="8">JCM 18537</strain>
    </source>
</reference>
<keyword evidence="2" id="KW-0813">Transport</keyword>
<dbReference type="InterPro" id="IPR003593">
    <property type="entry name" value="AAA+_ATPase"/>
</dbReference>
<evidence type="ECO:0000313" key="7">
    <source>
        <dbReference type="EMBL" id="GAA4783447.1"/>
    </source>
</evidence>
<feature type="region of interest" description="Disordered" evidence="5">
    <location>
        <begin position="378"/>
        <end position="832"/>
    </location>
</feature>
<keyword evidence="3" id="KW-0547">Nucleotide-binding</keyword>
<feature type="compositionally biased region" description="Acidic residues" evidence="5">
    <location>
        <begin position="396"/>
        <end position="416"/>
    </location>
</feature>
<feature type="region of interest" description="Disordered" evidence="5">
    <location>
        <begin position="324"/>
        <end position="346"/>
    </location>
</feature>
<dbReference type="PROSITE" id="PS50893">
    <property type="entry name" value="ABC_TRANSPORTER_2"/>
    <property type="match status" value="1"/>
</dbReference>
<feature type="compositionally biased region" description="Acidic residues" evidence="5">
    <location>
        <begin position="531"/>
        <end position="550"/>
    </location>
</feature>
<evidence type="ECO:0000256" key="4">
    <source>
        <dbReference type="ARBA" id="ARBA00022840"/>
    </source>
</evidence>
<feature type="compositionally biased region" description="Basic and acidic residues" evidence="5">
    <location>
        <begin position="771"/>
        <end position="805"/>
    </location>
</feature>
<dbReference type="Gene3D" id="3.40.50.300">
    <property type="entry name" value="P-loop containing nucleotide triphosphate hydrolases"/>
    <property type="match status" value="1"/>
</dbReference>
<dbReference type="InterPro" id="IPR003439">
    <property type="entry name" value="ABC_transporter-like_ATP-bd"/>
</dbReference>
<sequence>MHALGMFARGMFALGGATMTDGKVLEFTGVTKTFDGIAAVSDFTARVDPGFVTAFLGPNGAGKTTTLRILLGQVRATSGRATIDGKTFAQLSGPRRHVGWVPESPTFRPRRTAAKHLAAVARQAGVAASRVGEVLSLVGLAEIADMRLSGYSLGMTQRLAVAEAMIGDPGVLVLDEPANGLDPEGIRWMRLLMRRLADEGRTVLVSSHLLSEIQQVADRLLVISNGSLVFAGGIEDLEDASSQTVAVDSLDRAGLSQALRAAGYSLELLRSGINVHGATAAEIGSVAAQAGVALTTLQQRSPSLEDVFLQLVKGEYVPPMTAALEPRREPDGAGAGEGADASAAEDGADTGAVAGAGAVAGGVVAGAGVTAGLASAVADEDEDEGADGGSARLEAVDVENADAEAADIDGADEETGDAYRETGDADRETTGAAAPDGEGLDGEAAEAEDAVGDAVTGEHGVGEPGDVAAVEGETAHGEGGDSETTDDTAVDPVVEDEAEADGMSVDGEAADGEAADGEAADVAADEREAADAEGDDNETTDSAADEADVEAEAHGESTDDEILIGEDADDETADGVAGEREAADAEGGDETADNAADDAGSETETGGESADGAAGEREAAHGDAAGDASVEETDSEETDSEETPTGGDAAQPGAEDAPLSEDETADDGFGAFAALGFDDDAAAASDDEASADESRADRAEEDDAPHDVSADAAPADGESADDASAHDETPRQQSEIADETADVSTRPAPSDDAFAREIAEADAFAISPALDGDHGEWRREHEAPESVTAAEREGRAHEHAPHDDADTPDAVEQADEWVPFDDGGRPHLPGSDRLANLLSGGDETIGGAAAFLGDPGAPTVAIPTIDSGATETVAIPLVPPQHDEDDSDVTAGEHPESVSFDELLRGDADERPEGDEQR</sequence>
<dbReference type="Proteomes" id="UP001501645">
    <property type="component" value="Unassembled WGS sequence"/>
</dbReference>
<keyword evidence="8" id="KW-1185">Reference proteome</keyword>
<evidence type="ECO:0000256" key="3">
    <source>
        <dbReference type="ARBA" id="ARBA00022741"/>
    </source>
</evidence>
<evidence type="ECO:0000313" key="8">
    <source>
        <dbReference type="Proteomes" id="UP001501645"/>
    </source>
</evidence>
<keyword evidence="4" id="KW-0067">ATP-binding</keyword>
<feature type="compositionally biased region" description="Low complexity" evidence="5">
    <location>
        <begin position="667"/>
        <end position="676"/>
    </location>
</feature>
<comment type="similarity">
    <text evidence="1">Belongs to the ABC transporter superfamily.</text>
</comment>
<feature type="compositionally biased region" description="Basic and acidic residues" evidence="5">
    <location>
        <begin position="891"/>
        <end position="918"/>
    </location>
</feature>
<gene>
    <name evidence="7" type="ORF">GCM10023351_31050</name>
</gene>
<dbReference type="SUPFAM" id="SSF52540">
    <property type="entry name" value="P-loop containing nucleoside triphosphate hydrolases"/>
    <property type="match status" value="1"/>
</dbReference>
<feature type="region of interest" description="Disordered" evidence="5">
    <location>
        <begin position="878"/>
        <end position="918"/>
    </location>
</feature>
<evidence type="ECO:0000259" key="6">
    <source>
        <dbReference type="PROSITE" id="PS50893"/>
    </source>
</evidence>
<feature type="compositionally biased region" description="Acidic residues" evidence="5">
    <location>
        <begin position="677"/>
        <end position="691"/>
    </location>
</feature>
<proteinExistence type="inferred from homology"/>
<dbReference type="Pfam" id="PF00005">
    <property type="entry name" value="ABC_tran"/>
    <property type="match status" value="1"/>
</dbReference>
<evidence type="ECO:0000256" key="2">
    <source>
        <dbReference type="ARBA" id="ARBA00022448"/>
    </source>
</evidence>
<dbReference type="SMART" id="SM00382">
    <property type="entry name" value="AAA"/>
    <property type="match status" value="1"/>
</dbReference>
<evidence type="ECO:0000256" key="1">
    <source>
        <dbReference type="ARBA" id="ARBA00005417"/>
    </source>
</evidence>